<name>A0A2P4XAB3_9STRA</name>
<keyword evidence="2" id="KW-1185">Reference proteome</keyword>
<dbReference type="OrthoDB" id="127815at2759"/>
<protein>
    <submittedName>
        <fullName evidence="1">Uncharacterized protein</fullName>
    </submittedName>
</protein>
<proteinExistence type="predicted"/>
<reference evidence="1 2" key="1">
    <citation type="journal article" date="2017" name="Genome Biol. Evol.">
        <title>Phytophthora megakarya and P. palmivora, closely related causal agents of cacao black pod rot, underwent increases in genome sizes and gene numbers by different mechanisms.</title>
        <authorList>
            <person name="Ali S.S."/>
            <person name="Shao J."/>
            <person name="Lary D.J."/>
            <person name="Kronmiller B."/>
            <person name="Shen D."/>
            <person name="Strem M.D."/>
            <person name="Amoako-Attah I."/>
            <person name="Akrofi A.Y."/>
            <person name="Begoude B.A."/>
            <person name="Ten Hoopen G.M."/>
            <person name="Coulibaly K."/>
            <person name="Kebe B.I."/>
            <person name="Melnick R.L."/>
            <person name="Guiltinan M.J."/>
            <person name="Tyler B.M."/>
            <person name="Meinhardt L.W."/>
            <person name="Bailey B.A."/>
        </authorList>
    </citation>
    <scope>NUCLEOTIDE SEQUENCE [LARGE SCALE GENOMIC DNA]</scope>
    <source>
        <strain evidence="2">sbr112.9</strain>
    </source>
</reference>
<dbReference type="AlphaFoldDB" id="A0A2P4XAB3"/>
<sequence length="69" mass="8184">MEEGLMRWHLLSIRVRTRQGQTTPEDADAVAAKFRAEVREMIVKYIVNQLYDSRRVQIFTLIGLERYNT</sequence>
<evidence type="ECO:0000313" key="1">
    <source>
        <dbReference type="EMBL" id="POM62491.1"/>
    </source>
</evidence>
<dbReference type="Proteomes" id="UP000237271">
    <property type="component" value="Unassembled WGS sequence"/>
</dbReference>
<dbReference type="EMBL" id="NCKW01015557">
    <property type="protein sequence ID" value="POM62491.1"/>
    <property type="molecule type" value="Genomic_DNA"/>
</dbReference>
<gene>
    <name evidence="1" type="ORF">PHPALM_28350</name>
</gene>
<evidence type="ECO:0000313" key="2">
    <source>
        <dbReference type="Proteomes" id="UP000237271"/>
    </source>
</evidence>
<organism evidence="1 2">
    <name type="scientific">Phytophthora palmivora</name>
    <dbReference type="NCBI Taxonomy" id="4796"/>
    <lineage>
        <taxon>Eukaryota</taxon>
        <taxon>Sar</taxon>
        <taxon>Stramenopiles</taxon>
        <taxon>Oomycota</taxon>
        <taxon>Peronosporomycetes</taxon>
        <taxon>Peronosporales</taxon>
        <taxon>Peronosporaceae</taxon>
        <taxon>Phytophthora</taxon>
    </lineage>
</organism>
<comment type="caution">
    <text evidence="1">The sequence shown here is derived from an EMBL/GenBank/DDBJ whole genome shotgun (WGS) entry which is preliminary data.</text>
</comment>
<accession>A0A2P4XAB3</accession>